<dbReference type="SUPFAM" id="SSF64167">
    <property type="entry name" value="SurE-like"/>
    <property type="match status" value="1"/>
</dbReference>
<evidence type="ECO:0000313" key="6">
    <source>
        <dbReference type="EMBL" id="GJF00477.1"/>
    </source>
</evidence>
<evidence type="ECO:0000256" key="1">
    <source>
        <dbReference type="ARBA" id="ARBA00011062"/>
    </source>
</evidence>
<dbReference type="OrthoDB" id="4018688at2759"/>
<evidence type="ECO:0000259" key="5">
    <source>
        <dbReference type="Pfam" id="PF01975"/>
    </source>
</evidence>
<dbReference type="PANTHER" id="PTHR30457:SF0">
    <property type="entry name" value="PHOSPHATASE, PUTATIVE (AFU_ORTHOLOGUE AFUA_4G01070)-RELATED"/>
    <property type="match status" value="1"/>
</dbReference>
<feature type="domain" description="Survival protein SurE-like phosphatase/nucleotidase" evidence="5">
    <location>
        <begin position="36"/>
        <end position="249"/>
    </location>
</feature>
<gene>
    <name evidence="6" type="ORF">PsYK624_167650</name>
</gene>
<evidence type="ECO:0000256" key="2">
    <source>
        <dbReference type="ARBA" id="ARBA00022723"/>
    </source>
</evidence>
<accession>A0A9P3GSL9</accession>
<comment type="similarity">
    <text evidence="1">Belongs to the SurE nucleotidase family.</text>
</comment>
<evidence type="ECO:0000256" key="3">
    <source>
        <dbReference type="ARBA" id="ARBA00022801"/>
    </source>
</evidence>
<dbReference type="InterPro" id="IPR036523">
    <property type="entry name" value="SurE-like_sf"/>
</dbReference>
<evidence type="ECO:0000313" key="7">
    <source>
        <dbReference type="Proteomes" id="UP000703269"/>
    </source>
</evidence>
<reference evidence="6 7" key="1">
    <citation type="submission" date="2021-08" db="EMBL/GenBank/DDBJ databases">
        <title>Draft Genome Sequence of Phanerochaete sordida strain YK-624.</title>
        <authorList>
            <person name="Mori T."/>
            <person name="Dohra H."/>
            <person name="Suzuki T."/>
            <person name="Kawagishi H."/>
            <person name="Hirai H."/>
        </authorList>
    </citation>
    <scope>NUCLEOTIDE SEQUENCE [LARGE SCALE GENOMIC DNA]</scope>
    <source>
        <strain evidence="6 7">YK-624</strain>
    </source>
</reference>
<keyword evidence="4" id="KW-0732">Signal</keyword>
<dbReference type="Gene3D" id="3.40.1210.10">
    <property type="entry name" value="Survival protein SurE-like phosphatase/nucleotidase"/>
    <property type="match status" value="1"/>
</dbReference>
<sequence length="324" mass="32935">MRGAVAILRASAVGALVAGVIADQNVLQPFAGSDKILITNDDGWAVAQIRAEYAALKDAGYNVILSAPAENKSGSGGLLSKPGPRTTPCEFNSCPADSGATGFNASDPRLNWVNGYPADAADFGINTLAPQFFAGVPDLVVSGPNVGPNTGLSVFVSGTVGAAGHAVHLNVPAVAFSGADGSTAQEAWTDLSTAPKSATVVGAETYAAMTTKFLHALFAQPPTSPALLPADTLLNVNFPALSGTCNADSVQWVLTRAFPKLLWDSDVEICNNGGTLPNDGTVVGAGCFASVSALSPTLKLDSDSDVQADVLHRLSALGFVCFSG</sequence>
<dbReference type="AlphaFoldDB" id="A0A9P3GSL9"/>
<dbReference type="Proteomes" id="UP000703269">
    <property type="component" value="Unassembled WGS sequence"/>
</dbReference>
<dbReference type="InterPro" id="IPR030048">
    <property type="entry name" value="SurE"/>
</dbReference>
<keyword evidence="2" id="KW-0479">Metal-binding</keyword>
<dbReference type="Pfam" id="PF01975">
    <property type="entry name" value="SurE"/>
    <property type="match status" value="1"/>
</dbReference>
<name>A0A9P3GSL9_9APHY</name>
<organism evidence="6 7">
    <name type="scientific">Phanerochaete sordida</name>
    <dbReference type="NCBI Taxonomy" id="48140"/>
    <lineage>
        <taxon>Eukaryota</taxon>
        <taxon>Fungi</taxon>
        <taxon>Dikarya</taxon>
        <taxon>Basidiomycota</taxon>
        <taxon>Agaricomycotina</taxon>
        <taxon>Agaricomycetes</taxon>
        <taxon>Polyporales</taxon>
        <taxon>Phanerochaetaceae</taxon>
        <taxon>Phanerochaete</taxon>
    </lineage>
</organism>
<comment type="caution">
    <text evidence="6">The sequence shown here is derived from an EMBL/GenBank/DDBJ whole genome shotgun (WGS) entry which is preliminary data.</text>
</comment>
<proteinExistence type="inferred from homology"/>
<dbReference type="InterPro" id="IPR002828">
    <property type="entry name" value="SurE-like_Pase/nucleotidase"/>
</dbReference>
<keyword evidence="7" id="KW-1185">Reference proteome</keyword>
<feature type="chain" id="PRO_5040490630" evidence="4">
    <location>
        <begin position="23"/>
        <end position="324"/>
    </location>
</feature>
<dbReference type="EMBL" id="BPQB01000158">
    <property type="protein sequence ID" value="GJF00477.1"/>
    <property type="molecule type" value="Genomic_DNA"/>
</dbReference>
<protein>
    <submittedName>
        <fullName evidence="6">SurE-like protein</fullName>
    </submittedName>
</protein>
<dbReference type="GO" id="GO:0008252">
    <property type="term" value="F:nucleotidase activity"/>
    <property type="evidence" value="ECO:0007669"/>
    <property type="project" value="InterPro"/>
</dbReference>
<feature type="signal peptide" evidence="4">
    <location>
        <begin position="1"/>
        <end position="22"/>
    </location>
</feature>
<evidence type="ECO:0000256" key="4">
    <source>
        <dbReference type="SAM" id="SignalP"/>
    </source>
</evidence>
<keyword evidence="3" id="KW-0378">Hydrolase</keyword>
<dbReference type="PANTHER" id="PTHR30457">
    <property type="entry name" value="5'-NUCLEOTIDASE SURE"/>
    <property type="match status" value="1"/>
</dbReference>
<dbReference type="GO" id="GO:0046872">
    <property type="term" value="F:metal ion binding"/>
    <property type="evidence" value="ECO:0007669"/>
    <property type="project" value="UniProtKB-KW"/>
</dbReference>